<dbReference type="EMBL" id="CAJOBA010045941">
    <property type="protein sequence ID" value="CAF4183239.1"/>
    <property type="molecule type" value="Genomic_DNA"/>
</dbReference>
<dbReference type="AlphaFoldDB" id="A0A8S2RSA8"/>
<dbReference type="Proteomes" id="UP000677228">
    <property type="component" value="Unassembled WGS sequence"/>
</dbReference>
<proteinExistence type="predicted"/>
<organism evidence="2 3">
    <name type="scientific">Didymodactylos carnosus</name>
    <dbReference type="NCBI Taxonomy" id="1234261"/>
    <lineage>
        <taxon>Eukaryota</taxon>
        <taxon>Metazoa</taxon>
        <taxon>Spiralia</taxon>
        <taxon>Gnathifera</taxon>
        <taxon>Rotifera</taxon>
        <taxon>Eurotatoria</taxon>
        <taxon>Bdelloidea</taxon>
        <taxon>Philodinida</taxon>
        <taxon>Philodinidae</taxon>
        <taxon>Didymodactylos</taxon>
    </lineage>
</organism>
<name>A0A8S2RSA8_9BILA</name>
<evidence type="ECO:0000313" key="1">
    <source>
        <dbReference type="EMBL" id="CAF1374352.1"/>
    </source>
</evidence>
<sequence length="98" mass="11120">MNIENAADPSCIEDLILSAALDEYIKEHGNEILNNTCEKYKSKRPYLSKHTNLASRIESISSQEDLLSFTTNECEYLVGLLEVNEEPEPNAQGEDDKW</sequence>
<evidence type="ECO:0000313" key="3">
    <source>
        <dbReference type="Proteomes" id="UP000682733"/>
    </source>
</evidence>
<gene>
    <name evidence="1" type="ORF">OVA965_LOCUS31817</name>
    <name evidence="2" type="ORF">TMI583_LOCUS32658</name>
</gene>
<evidence type="ECO:0000313" key="2">
    <source>
        <dbReference type="EMBL" id="CAF4183239.1"/>
    </source>
</evidence>
<accession>A0A8S2RSA8</accession>
<dbReference type="Proteomes" id="UP000682733">
    <property type="component" value="Unassembled WGS sequence"/>
</dbReference>
<dbReference type="EMBL" id="CAJNOK010024269">
    <property type="protein sequence ID" value="CAF1374352.1"/>
    <property type="molecule type" value="Genomic_DNA"/>
</dbReference>
<feature type="non-terminal residue" evidence="2">
    <location>
        <position position="98"/>
    </location>
</feature>
<comment type="caution">
    <text evidence="2">The sequence shown here is derived from an EMBL/GenBank/DDBJ whole genome shotgun (WGS) entry which is preliminary data.</text>
</comment>
<reference evidence="2" key="1">
    <citation type="submission" date="2021-02" db="EMBL/GenBank/DDBJ databases">
        <authorList>
            <person name="Nowell W R."/>
        </authorList>
    </citation>
    <scope>NUCLEOTIDE SEQUENCE</scope>
</reference>
<protein>
    <submittedName>
        <fullName evidence="2">Uncharacterized protein</fullName>
    </submittedName>
</protein>